<dbReference type="InterPro" id="IPR038071">
    <property type="entry name" value="UROD/MetE-like_sf"/>
</dbReference>
<keyword evidence="2" id="KW-1185">Reference proteome</keyword>
<dbReference type="SUPFAM" id="SSF51726">
    <property type="entry name" value="UROD/MetE-like"/>
    <property type="match status" value="1"/>
</dbReference>
<dbReference type="EMBL" id="JADMLG010000003">
    <property type="protein sequence ID" value="MBH0776806.1"/>
    <property type="molecule type" value="Genomic_DNA"/>
</dbReference>
<dbReference type="Proteomes" id="UP000655751">
    <property type="component" value="Unassembled WGS sequence"/>
</dbReference>
<dbReference type="RefSeq" id="WP_196149114.1">
    <property type="nucleotide sequence ID" value="NZ_JADMLG010000003.1"/>
</dbReference>
<accession>A0A931IA11</accession>
<sequence>MYDSGARVAHFVGSFPAGSTEEAMRAILDGAGSRLFSLPTGETGRYEWYITPIIEDLVAQGVLEVKRHGTARSSRERTIHRVPDGVELTGEAMELGYRREAEEALPLFRRFRAERDLPGLALQIGMPTDFTLAFIALGPGGIRAHRAAFRDATVRDIAAIRAAAGDDVVVQLEATAEMISMVKARPLHRIADAAVGLGKNIAALAAAAPSGTRFGVHLCLGSMNNRSRAIPRDARPLVDLANSVVRQWPSGRPLEYLHGPLAAGAVPPATDARFYAPLRELDLPPGTRFIAGCVHETPSWTAQLDTLRMIEDALGRPVDGVASACGLGRRPRTVADAMVARAAALCVAP</sequence>
<evidence type="ECO:0000313" key="2">
    <source>
        <dbReference type="Proteomes" id="UP000655751"/>
    </source>
</evidence>
<dbReference type="AlphaFoldDB" id="A0A931IA11"/>
<comment type="caution">
    <text evidence="1">The sequence shown here is derived from an EMBL/GenBank/DDBJ whole genome shotgun (WGS) entry which is preliminary data.</text>
</comment>
<reference evidence="1" key="1">
    <citation type="submission" date="2020-11" db="EMBL/GenBank/DDBJ databases">
        <title>Nocardia NEAU-351.nov., a novel actinomycete isolated from the cow dung.</title>
        <authorList>
            <person name="Zhang X."/>
        </authorList>
    </citation>
    <scope>NUCLEOTIDE SEQUENCE</scope>
    <source>
        <strain evidence="1">NEAU-351</strain>
    </source>
</reference>
<organism evidence="1 2">
    <name type="scientific">Nocardia bovistercoris</name>
    <dbReference type="NCBI Taxonomy" id="2785916"/>
    <lineage>
        <taxon>Bacteria</taxon>
        <taxon>Bacillati</taxon>
        <taxon>Actinomycetota</taxon>
        <taxon>Actinomycetes</taxon>
        <taxon>Mycobacteriales</taxon>
        <taxon>Nocardiaceae</taxon>
        <taxon>Nocardia</taxon>
    </lineage>
</organism>
<protein>
    <submittedName>
        <fullName evidence="1">Uncharacterized protein</fullName>
    </submittedName>
</protein>
<proteinExistence type="predicted"/>
<gene>
    <name evidence="1" type="ORF">IT779_10970</name>
</gene>
<evidence type="ECO:0000313" key="1">
    <source>
        <dbReference type="EMBL" id="MBH0776806.1"/>
    </source>
</evidence>
<name>A0A931IA11_9NOCA</name>